<dbReference type="AlphaFoldDB" id="Q2LT71"/>
<dbReference type="eggNOG" id="COG0778">
    <property type="taxonomic scope" value="Bacteria"/>
</dbReference>
<dbReference type="Gene3D" id="3.40.109.10">
    <property type="entry name" value="NADH Oxidase"/>
    <property type="match status" value="1"/>
</dbReference>
<evidence type="ECO:0000313" key="3">
    <source>
        <dbReference type="Proteomes" id="UP000001933"/>
    </source>
</evidence>
<dbReference type="Pfam" id="PF00881">
    <property type="entry name" value="Nitroreductase"/>
    <property type="match status" value="1"/>
</dbReference>
<protein>
    <submittedName>
        <fullName evidence="2">Nitroreductase family protein</fullName>
    </submittedName>
</protein>
<dbReference type="CDD" id="cd02142">
    <property type="entry name" value="McbC_SagB-like_oxidoreductase"/>
    <property type="match status" value="1"/>
</dbReference>
<dbReference type="Proteomes" id="UP000001933">
    <property type="component" value="Chromosome"/>
</dbReference>
<dbReference type="InterPro" id="IPR020051">
    <property type="entry name" value="SagB-type_dehydrogenase"/>
</dbReference>
<gene>
    <name evidence="2" type="ORF">SYN_00273</name>
</gene>
<dbReference type="PANTHER" id="PTHR43745:SF2">
    <property type="entry name" value="NITROREDUCTASE MJ1384-RELATED"/>
    <property type="match status" value="1"/>
</dbReference>
<sequence length="459" mass="51648">MNGLICMNKKPRLQKSSISLAVKLRDDITMERSGNGRMTLFRAEEKFLDVPDSPLMEALMMSWMTEELIDRLAESSSHPEAVYFLCERMFSHGLLQAQISIDGQSLLSLYPTPDWRAWKEKMPASLQSLSPYACLRRVGKSILLEMPLSQRKCAFHDENCLVWLMEIVRECAAVSFEDEGRTAFYQALRLMDALVEGETDSAVWEFHDLLFFHNSSIGFHDDPIGATWRLKEKTPPAPLFKSCAGECISLPETNGQLMDKLNFSFAHVLAKRRSRRIPGNRPITLEELGALLDVSARVQEIQDDPFSPCLRSLRPSPSGGGLHSLEIYPLVRQCIGLAPGAWRYDPEQHRLESIAANETSLEAYLQSNPHFLIPGAGPPHIHLVLTSRFLRDAWKYEKIAFRLVLQDLGCFYQTFSLTATALGLASCILGTVDARRLGEMMKLDPILEPVIGEMTLSSS</sequence>
<reference evidence="2 3" key="1">
    <citation type="journal article" date="2007" name="Proc. Natl. Acad. Sci. U.S.A.">
        <title>The genome of Syntrophus aciditrophicus: life at the thermodynamic limit of microbial growth.</title>
        <authorList>
            <person name="McInerney M.J."/>
            <person name="Rohlin L."/>
            <person name="Mouttaki H."/>
            <person name="Kim U."/>
            <person name="Krupp R.S."/>
            <person name="Rios-Hernandez L."/>
            <person name="Sieber J."/>
            <person name="Struchtemeyer C.G."/>
            <person name="Bhattacharyya A."/>
            <person name="Campbell J.W."/>
            <person name="Gunsalus R.P."/>
        </authorList>
    </citation>
    <scope>NUCLEOTIDE SEQUENCE [LARGE SCALE GENOMIC DNA]</scope>
    <source>
        <strain evidence="2 3">SB</strain>
    </source>
</reference>
<dbReference type="PANTHER" id="PTHR43745">
    <property type="entry name" value="NITROREDUCTASE MJ1384-RELATED"/>
    <property type="match status" value="1"/>
</dbReference>
<accession>Q2LT71</accession>
<dbReference type="InterPro" id="IPR029479">
    <property type="entry name" value="Nitroreductase"/>
</dbReference>
<evidence type="ECO:0000259" key="1">
    <source>
        <dbReference type="Pfam" id="PF00881"/>
    </source>
</evidence>
<dbReference type="NCBIfam" id="TIGR03605">
    <property type="entry name" value="antibiot_sagB"/>
    <property type="match status" value="1"/>
</dbReference>
<dbReference type="SUPFAM" id="SSF55469">
    <property type="entry name" value="FMN-dependent nitroreductase-like"/>
    <property type="match status" value="1"/>
</dbReference>
<dbReference type="InParanoid" id="Q2LT71"/>
<name>Q2LT71_SYNAS</name>
<dbReference type="HOGENOM" id="CLU_044684_0_0_7"/>
<dbReference type="GO" id="GO:0016491">
    <property type="term" value="F:oxidoreductase activity"/>
    <property type="evidence" value="ECO:0007669"/>
    <property type="project" value="InterPro"/>
</dbReference>
<dbReference type="EMBL" id="CP000252">
    <property type="protein sequence ID" value="ABC77285.1"/>
    <property type="molecule type" value="Genomic_DNA"/>
</dbReference>
<evidence type="ECO:0000313" key="2">
    <source>
        <dbReference type="EMBL" id="ABC77285.1"/>
    </source>
</evidence>
<dbReference type="InterPro" id="IPR052544">
    <property type="entry name" value="Bacteriocin_Proc_Enz"/>
</dbReference>
<organism evidence="2 3">
    <name type="scientific">Syntrophus aciditrophicus (strain SB)</name>
    <dbReference type="NCBI Taxonomy" id="56780"/>
    <lineage>
        <taxon>Bacteria</taxon>
        <taxon>Pseudomonadati</taxon>
        <taxon>Thermodesulfobacteriota</taxon>
        <taxon>Syntrophia</taxon>
        <taxon>Syntrophales</taxon>
        <taxon>Syntrophaceae</taxon>
        <taxon>Syntrophus</taxon>
    </lineage>
</organism>
<keyword evidence="3" id="KW-1185">Reference proteome</keyword>
<dbReference type="STRING" id="56780.SYN_00273"/>
<feature type="domain" description="Nitroreductase" evidence="1">
    <location>
        <begin position="270"/>
        <end position="450"/>
    </location>
</feature>
<dbReference type="KEGG" id="sat:SYN_00273"/>
<proteinExistence type="predicted"/>
<dbReference type="InterPro" id="IPR000415">
    <property type="entry name" value="Nitroreductase-like"/>
</dbReference>